<proteinExistence type="predicted"/>
<dbReference type="GeneID" id="25277653"/>
<evidence type="ECO:0000313" key="1">
    <source>
        <dbReference type="EMBL" id="KEF61147.1"/>
    </source>
</evidence>
<dbReference type="AlphaFoldDB" id="A0A072PN14"/>
<gene>
    <name evidence="1" type="ORF">A1O9_02712</name>
</gene>
<reference evidence="1 2" key="1">
    <citation type="submission" date="2013-03" db="EMBL/GenBank/DDBJ databases">
        <title>The Genome Sequence of Exophiala aquamarina CBS 119918.</title>
        <authorList>
            <consortium name="The Broad Institute Genomics Platform"/>
            <person name="Cuomo C."/>
            <person name="de Hoog S."/>
            <person name="Gorbushina A."/>
            <person name="Walker B."/>
            <person name="Young S.K."/>
            <person name="Zeng Q."/>
            <person name="Gargeya S."/>
            <person name="Fitzgerald M."/>
            <person name="Haas B."/>
            <person name="Abouelleil A."/>
            <person name="Allen A.W."/>
            <person name="Alvarado L."/>
            <person name="Arachchi H.M."/>
            <person name="Berlin A.M."/>
            <person name="Chapman S.B."/>
            <person name="Gainer-Dewar J."/>
            <person name="Goldberg J."/>
            <person name="Griggs A."/>
            <person name="Gujja S."/>
            <person name="Hansen M."/>
            <person name="Howarth C."/>
            <person name="Imamovic A."/>
            <person name="Ireland A."/>
            <person name="Larimer J."/>
            <person name="McCowan C."/>
            <person name="Murphy C."/>
            <person name="Pearson M."/>
            <person name="Poon T.W."/>
            <person name="Priest M."/>
            <person name="Roberts A."/>
            <person name="Saif S."/>
            <person name="Shea T."/>
            <person name="Sisk P."/>
            <person name="Sykes S."/>
            <person name="Wortman J."/>
            <person name="Nusbaum C."/>
            <person name="Birren B."/>
        </authorList>
    </citation>
    <scope>NUCLEOTIDE SEQUENCE [LARGE SCALE GENOMIC DNA]</scope>
    <source>
        <strain evidence="1 2">CBS 119918</strain>
    </source>
</reference>
<name>A0A072PN14_9EURO</name>
<sequence>MAEGPIITESQKIKATLTQQVEDVEDDNVDGGFDQRVEINMDDPEVQNAVRAALQSDPLLAQKIVDKAPEVGAIVGKIKIGKVVPVGTIELAPMPEHDAVGENFTQATAGTAAADDRTRYQDTSLETGSGRISMIVAITQGLLNSQLQTNQIINNLGTLDASNDRGDTIMSELRPPKLALDIAGNGGPSKVFYHMFFDTGGSWTTKNESGTFCTVNTDGWVFVAETTLTLQTLDKRSEEYNKAKTGFHRNGNYNINRLILDLTNEGSVKPRMDLSEFGVQILSEGEFERFASLVISALRDSFNQALAYSLEGIGAEVESTFAPTAQRLQCLPYRKDGKDPISEGLTQEGDKNLLVYVSMTQNQAFPEIWMLPYSGNWCVPPSIPATMAIGRTVFFDSFLIPRLNEINKATFIKATAAPKMENKIIVPVNKSEVHINCKTTVVLFQQAKGFGIKQNGSVMVEQTGEIIINLKSINSGRLELEMKKNSFNIKKSTDKSFLQPEKNMNNLANSMQGKLAGADLQGKIAAAGSRLTTVDTFILPGNQQFLLEDATFNDEHDLLVQVGYNG</sequence>
<dbReference type="RefSeq" id="XP_013263737.1">
    <property type="nucleotide sequence ID" value="XM_013408283.1"/>
</dbReference>
<evidence type="ECO:0000313" key="2">
    <source>
        <dbReference type="Proteomes" id="UP000027920"/>
    </source>
</evidence>
<comment type="caution">
    <text evidence="1">The sequence shown here is derived from an EMBL/GenBank/DDBJ whole genome shotgun (WGS) entry which is preliminary data.</text>
</comment>
<accession>A0A072PN14</accession>
<dbReference type="EMBL" id="AMGV01000002">
    <property type="protein sequence ID" value="KEF61147.1"/>
    <property type="molecule type" value="Genomic_DNA"/>
</dbReference>
<dbReference type="OrthoDB" id="5429442at2759"/>
<dbReference type="Proteomes" id="UP000027920">
    <property type="component" value="Unassembled WGS sequence"/>
</dbReference>
<dbReference type="HOGENOM" id="CLU_481484_0_0_1"/>
<organism evidence="1 2">
    <name type="scientific">Exophiala aquamarina CBS 119918</name>
    <dbReference type="NCBI Taxonomy" id="1182545"/>
    <lineage>
        <taxon>Eukaryota</taxon>
        <taxon>Fungi</taxon>
        <taxon>Dikarya</taxon>
        <taxon>Ascomycota</taxon>
        <taxon>Pezizomycotina</taxon>
        <taxon>Eurotiomycetes</taxon>
        <taxon>Chaetothyriomycetidae</taxon>
        <taxon>Chaetothyriales</taxon>
        <taxon>Herpotrichiellaceae</taxon>
        <taxon>Exophiala</taxon>
    </lineage>
</organism>
<protein>
    <submittedName>
        <fullName evidence="1">Uncharacterized protein</fullName>
    </submittedName>
</protein>
<dbReference type="VEuPathDB" id="FungiDB:A1O9_02712"/>
<keyword evidence="2" id="KW-1185">Reference proteome</keyword>